<name>A0A6J6M4D7_9ZZZZ</name>
<protein>
    <submittedName>
        <fullName evidence="7">Unannotated protein</fullName>
    </submittedName>
</protein>
<keyword evidence="4" id="KW-0560">Oxidoreductase</keyword>
<dbReference type="EMBL" id="CAEZWM010000201">
    <property type="protein sequence ID" value="CAB4668742.1"/>
    <property type="molecule type" value="Genomic_DNA"/>
</dbReference>
<dbReference type="PANTHER" id="PTHR46696">
    <property type="entry name" value="P450, PUTATIVE (EUROFUNG)-RELATED"/>
    <property type="match status" value="1"/>
</dbReference>
<keyword evidence="6" id="KW-0503">Monooxygenase</keyword>
<dbReference type="Gene3D" id="1.10.630.10">
    <property type="entry name" value="Cytochrome P450"/>
    <property type="match status" value="1"/>
</dbReference>
<gene>
    <name evidence="7" type="ORF">UFOPK2242_01341</name>
</gene>
<evidence type="ECO:0000313" key="7">
    <source>
        <dbReference type="EMBL" id="CAB4668742.1"/>
    </source>
</evidence>
<organism evidence="7">
    <name type="scientific">freshwater metagenome</name>
    <dbReference type="NCBI Taxonomy" id="449393"/>
    <lineage>
        <taxon>unclassified sequences</taxon>
        <taxon>metagenomes</taxon>
        <taxon>ecological metagenomes</taxon>
    </lineage>
</organism>
<keyword evidence="2" id="KW-0349">Heme</keyword>
<dbReference type="GO" id="GO:0036199">
    <property type="term" value="F:cholest-4-en-3-one 26-monooxygenase activity"/>
    <property type="evidence" value="ECO:0007669"/>
    <property type="project" value="TreeGrafter"/>
</dbReference>
<evidence type="ECO:0000256" key="1">
    <source>
        <dbReference type="ARBA" id="ARBA00010617"/>
    </source>
</evidence>
<evidence type="ECO:0000256" key="5">
    <source>
        <dbReference type="ARBA" id="ARBA00023004"/>
    </source>
</evidence>
<dbReference type="InterPro" id="IPR002397">
    <property type="entry name" value="Cyt_P450_B"/>
</dbReference>
<keyword evidence="5" id="KW-0408">Iron</keyword>
<dbReference type="GO" id="GO:0008395">
    <property type="term" value="F:steroid hydroxylase activity"/>
    <property type="evidence" value="ECO:0007669"/>
    <property type="project" value="TreeGrafter"/>
</dbReference>
<comment type="similarity">
    <text evidence="1">Belongs to the cytochrome P450 family.</text>
</comment>
<accession>A0A6J6M4D7</accession>
<dbReference type="Pfam" id="PF00067">
    <property type="entry name" value="p450"/>
    <property type="match status" value="1"/>
</dbReference>
<dbReference type="AlphaFoldDB" id="A0A6J6M4D7"/>
<sequence length="421" mass="46853">MSMLLPKSPLALDDVALGDIEFWGRPDAEREAVFKMLREERPISFHEEPLIEGYGQGIGFWALSKYSDVMYVSRHADVFVSGRGGTNVGDLPQEMAEFLGSIINMDDPRHKKLRNLISSGFTPKALNDLLEQVQVRARNVAEGVAHLGECDFVSKIAAELPLQIVCDMVGVPPSLEQSVFEQSNIILGVGDPEYVQKVEDLMGALLTLHQMAMEIGQHRLDNPTDDVASILMHAEVDGERLTIGEFASFFILLVVAGNETTRTAISHGMLALQNNPDQQALWRSDFDTHAVNAVEEIVRWATPVVNFRRTVVSDVELSGHTFHEGEKVVMYFNSANRDEEQFADPYKFDITRSPNPHFGYGGGGPHFCLGANLARREIRVMFEEIFRVLPDLEITGPPEMLQSGFIHGIKRMPCAFTPSKG</sequence>
<dbReference type="FunFam" id="1.10.630.10:FF:000018">
    <property type="entry name" value="Cytochrome P450 monooxygenase"/>
    <property type="match status" value="1"/>
</dbReference>
<reference evidence="7" key="1">
    <citation type="submission" date="2020-05" db="EMBL/GenBank/DDBJ databases">
        <authorList>
            <person name="Chiriac C."/>
            <person name="Salcher M."/>
            <person name="Ghai R."/>
            <person name="Kavagutti S V."/>
        </authorList>
    </citation>
    <scope>NUCLEOTIDE SEQUENCE</scope>
</reference>
<evidence type="ECO:0000256" key="4">
    <source>
        <dbReference type="ARBA" id="ARBA00023002"/>
    </source>
</evidence>
<evidence type="ECO:0000256" key="2">
    <source>
        <dbReference type="ARBA" id="ARBA00022617"/>
    </source>
</evidence>
<keyword evidence="3" id="KW-0479">Metal-binding</keyword>
<proteinExistence type="inferred from homology"/>
<dbReference type="PANTHER" id="PTHR46696:SF4">
    <property type="entry name" value="BIOTIN BIOSYNTHESIS CYTOCHROME P450"/>
    <property type="match status" value="1"/>
</dbReference>
<dbReference type="CDD" id="cd11033">
    <property type="entry name" value="CYP142-like"/>
    <property type="match status" value="1"/>
</dbReference>
<dbReference type="InterPro" id="IPR036396">
    <property type="entry name" value="Cyt_P450_sf"/>
</dbReference>
<dbReference type="SUPFAM" id="SSF48264">
    <property type="entry name" value="Cytochrome P450"/>
    <property type="match status" value="1"/>
</dbReference>
<evidence type="ECO:0000256" key="3">
    <source>
        <dbReference type="ARBA" id="ARBA00022723"/>
    </source>
</evidence>
<dbReference type="PRINTS" id="PR00359">
    <property type="entry name" value="BP450"/>
</dbReference>
<dbReference type="GO" id="GO:0006707">
    <property type="term" value="P:cholesterol catabolic process"/>
    <property type="evidence" value="ECO:0007669"/>
    <property type="project" value="TreeGrafter"/>
</dbReference>
<dbReference type="InterPro" id="IPR001128">
    <property type="entry name" value="Cyt_P450"/>
</dbReference>
<dbReference type="GO" id="GO:0020037">
    <property type="term" value="F:heme binding"/>
    <property type="evidence" value="ECO:0007669"/>
    <property type="project" value="InterPro"/>
</dbReference>
<dbReference type="GO" id="GO:0005506">
    <property type="term" value="F:iron ion binding"/>
    <property type="evidence" value="ECO:0007669"/>
    <property type="project" value="InterPro"/>
</dbReference>
<evidence type="ECO:0000256" key="6">
    <source>
        <dbReference type="ARBA" id="ARBA00023033"/>
    </source>
</evidence>